<dbReference type="EMBL" id="GBXM01102148">
    <property type="protein sequence ID" value="JAH06429.1"/>
    <property type="molecule type" value="Transcribed_RNA"/>
</dbReference>
<organism evidence="1">
    <name type="scientific">Anguilla anguilla</name>
    <name type="common">European freshwater eel</name>
    <name type="synonym">Muraena anguilla</name>
    <dbReference type="NCBI Taxonomy" id="7936"/>
    <lineage>
        <taxon>Eukaryota</taxon>
        <taxon>Metazoa</taxon>
        <taxon>Chordata</taxon>
        <taxon>Craniata</taxon>
        <taxon>Vertebrata</taxon>
        <taxon>Euteleostomi</taxon>
        <taxon>Actinopterygii</taxon>
        <taxon>Neopterygii</taxon>
        <taxon>Teleostei</taxon>
        <taxon>Anguilliformes</taxon>
        <taxon>Anguillidae</taxon>
        <taxon>Anguilla</taxon>
    </lineage>
</organism>
<dbReference type="AlphaFoldDB" id="A0A0E9PPJ8"/>
<reference evidence="1" key="2">
    <citation type="journal article" date="2015" name="Fish Shellfish Immunol.">
        <title>Early steps in the European eel (Anguilla anguilla)-Vibrio vulnificus interaction in the gills: Role of the RtxA13 toxin.</title>
        <authorList>
            <person name="Callol A."/>
            <person name="Pajuelo D."/>
            <person name="Ebbesson L."/>
            <person name="Teles M."/>
            <person name="MacKenzie S."/>
            <person name="Amaro C."/>
        </authorList>
    </citation>
    <scope>NUCLEOTIDE SEQUENCE</scope>
</reference>
<proteinExistence type="predicted"/>
<reference evidence="1" key="1">
    <citation type="submission" date="2014-11" db="EMBL/GenBank/DDBJ databases">
        <authorList>
            <person name="Amaro Gonzalez C."/>
        </authorList>
    </citation>
    <scope>NUCLEOTIDE SEQUENCE</scope>
</reference>
<protein>
    <submittedName>
        <fullName evidence="1">Uncharacterized protein</fullName>
    </submittedName>
</protein>
<name>A0A0E9PPJ8_ANGAN</name>
<evidence type="ECO:0000313" key="1">
    <source>
        <dbReference type="EMBL" id="JAH06429.1"/>
    </source>
</evidence>
<accession>A0A0E9PPJ8</accession>
<sequence length="79" mass="8152">MAALPVSDSPSLDDSPPIVICRWGVLREGAGLSPVCGSGIFGLAAGFSVASSAVLRQNHQPLDFFDIFSLTQASSVFLG</sequence>